<feature type="region of interest" description="Disordered" evidence="1">
    <location>
        <begin position="459"/>
        <end position="484"/>
    </location>
</feature>
<dbReference type="EMBL" id="CP126209">
    <property type="protein sequence ID" value="WIA10849.1"/>
    <property type="molecule type" value="Genomic_DNA"/>
</dbReference>
<dbReference type="InterPro" id="IPR011009">
    <property type="entry name" value="Kinase-like_dom_sf"/>
</dbReference>
<proteinExistence type="predicted"/>
<dbReference type="Gene3D" id="1.10.510.10">
    <property type="entry name" value="Transferase(Phosphotransferase) domain 1"/>
    <property type="match status" value="1"/>
</dbReference>
<organism evidence="2 3">
    <name type="scientific">Tetradesmus obliquus</name>
    <name type="common">Green alga</name>
    <name type="synonym">Acutodesmus obliquus</name>
    <dbReference type="NCBI Taxonomy" id="3088"/>
    <lineage>
        <taxon>Eukaryota</taxon>
        <taxon>Viridiplantae</taxon>
        <taxon>Chlorophyta</taxon>
        <taxon>core chlorophytes</taxon>
        <taxon>Chlorophyceae</taxon>
        <taxon>CS clade</taxon>
        <taxon>Sphaeropleales</taxon>
        <taxon>Scenedesmaceae</taxon>
        <taxon>Tetradesmus</taxon>
    </lineage>
</organism>
<protein>
    <recommendedName>
        <fullName evidence="4">Protein kinase domain-containing protein</fullName>
    </recommendedName>
</protein>
<evidence type="ECO:0008006" key="4">
    <source>
        <dbReference type="Google" id="ProtNLM"/>
    </source>
</evidence>
<reference evidence="2 3" key="1">
    <citation type="submission" date="2023-05" db="EMBL/GenBank/DDBJ databases">
        <title>A 100% complete, gapless, phased diploid assembly of the Scenedesmus obliquus UTEX 3031 genome.</title>
        <authorList>
            <person name="Biondi T.C."/>
            <person name="Hanschen E.R."/>
            <person name="Kwon T."/>
            <person name="Eng W."/>
            <person name="Kruse C.P.S."/>
            <person name="Koehler S.I."/>
            <person name="Kunde Y."/>
            <person name="Gleasner C.D."/>
            <person name="You Mak K.T."/>
            <person name="Polle J."/>
            <person name="Hovde B.T."/>
            <person name="Starkenburg S.R."/>
        </authorList>
    </citation>
    <scope>NUCLEOTIDE SEQUENCE [LARGE SCALE GENOMIC DNA]</scope>
    <source>
        <strain evidence="2 3">DOE0152z</strain>
    </source>
</reference>
<evidence type="ECO:0000313" key="3">
    <source>
        <dbReference type="Proteomes" id="UP001244341"/>
    </source>
</evidence>
<keyword evidence="3" id="KW-1185">Reference proteome</keyword>
<evidence type="ECO:0000256" key="1">
    <source>
        <dbReference type="SAM" id="MobiDB-lite"/>
    </source>
</evidence>
<name>A0ABY8TPP4_TETOB</name>
<gene>
    <name evidence="2" type="ORF">OEZ85_011015</name>
</gene>
<dbReference type="Proteomes" id="UP001244341">
    <property type="component" value="Chromosome 2b"/>
</dbReference>
<accession>A0ABY8TPP4</accession>
<sequence>MAATEHGRDMRTCRELSKQLAAANLSAPFLDKPPRLIGAGSYNDVFLIRYDSQAIVLRLSYYSPYTLSKVQGLIRQHLPYKQLLSKAHLVTAQDPVMVKNNYSRFCNMLIEHGVCPHFVYMFHQKDVKCFAALVRDQVKRERQRNNLSFRYNNVSFHEKFQTSLRLKLRQLTDLQLTVAVFHVLYALAVLQHYLPDFRHNDLSLDNILVTLVASGAAAAKYDHYRIGGTDFWVPDAGILTAVTDFDLAHACMTVAPVAACGGKAERPYTLLNQLIVKDQFGNHSDAQARNINGTPNKAFDTYYFLFRLKEALGSRPSEVQRWLAAHEVMHKSGKNKYIAQPYPTLYPNVLLANAPIFAKFRQGPRAPPDPRQHPYTFKPLPALMTSGEHLKDAAMASDLLGLVLECLPPALRMQPRQAGNLVRGIRLDLYCSMARRRRRRRPSWVQQLLLAASSGQQRRHSWVQRKAASPVTPSRSGRQRRFSY</sequence>
<dbReference type="SUPFAM" id="SSF56112">
    <property type="entry name" value="Protein kinase-like (PK-like)"/>
    <property type="match status" value="1"/>
</dbReference>
<evidence type="ECO:0000313" key="2">
    <source>
        <dbReference type="EMBL" id="WIA10849.1"/>
    </source>
</evidence>